<feature type="transmembrane region" description="Helical" evidence="7">
    <location>
        <begin position="305"/>
        <end position="325"/>
    </location>
</feature>
<keyword evidence="3" id="KW-1003">Cell membrane</keyword>
<feature type="transmembrane region" description="Helical" evidence="7">
    <location>
        <begin position="272"/>
        <end position="293"/>
    </location>
</feature>
<dbReference type="GO" id="GO:0022857">
    <property type="term" value="F:transmembrane transporter activity"/>
    <property type="evidence" value="ECO:0007669"/>
    <property type="project" value="InterPro"/>
</dbReference>
<dbReference type="PROSITE" id="PS50850">
    <property type="entry name" value="MFS"/>
    <property type="match status" value="1"/>
</dbReference>
<keyword evidence="10" id="KW-1185">Reference proteome</keyword>
<sequence>MNASPPAVAEEDRLKIVLGALLAMLLAALDQTIVAPALPTIGSALGDVEWLSWVISAYFLTATAVTPLYGKLADIKGRRGVLFFAIGLFIFGSLLCALAPSMLLLVLGRAVQGLGGGGLIALAQTIIADVVPPKERPKYMVYISAVWAFASLAGPVVGGLLAEHVHWSMIFWINLPLATFAIFMTDRALKKLPQSLHDHKLDLAGAVLIMSATVCLMLALTWGGTTYAWGSSTILALLIAAGVLFVVFTVWLGQVSEPLIPIRVLRNPVVSAATAAVFFSMMSFVGLSVYVPLYHVLVQGLTPGLAGVALVAMMIGTVAGANTTGRYMGKMVHYRRLAVGGGILSIISLGLLSLLAAGANFWVIEALTFTAGAGVGTLFPVATIGVQNAVEQRDIGVATGTLSFMRSLGSVIGVAALGAVLLGYGVVEGIGEHAAAAGDNSNAGVAFRALFALSAFGQVLALCLIFMMKELPLRGHNGPVGVTE</sequence>
<comment type="subcellular location">
    <subcellularLocation>
        <location evidence="1">Cell membrane</location>
        <topology evidence="1">Multi-pass membrane protein</topology>
    </subcellularLocation>
</comment>
<dbReference type="KEGG" id="hdi:HDIA_3698"/>
<dbReference type="RefSeq" id="WP_099557527.1">
    <property type="nucleotide sequence ID" value="NZ_LT960614.1"/>
</dbReference>
<feature type="transmembrane region" description="Helical" evidence="7">
    <location>
        <begin position="228"/>
        <end position="252"/>
    </location>
</feature>
<feature type="transmembrane region" description="Helical" evidence="7">
    <location>
        <begin position="50"/>
        <end position="69"/>
    </location>
</feature>
<evidence type="ECO:0000256" key="7">
    <source>
        <dbReference type="SAM" id="Phobius"/>
    </source>
</evidence>
<dbReference type="InterPro" id="IPR020846">
    <property type="entry name" value="MFS_dom"/>
</dbReference>
<evidence type="ECO:0000256" key="2">
    <source>
        <dbReference type="ARBA" id="ARBA00022448"/>
    </source>
</evidence>
<dbReference type="OrthoDB" id="9812221at2"/>
<dbReference type="InterPro" id="IPR036259">
    <property type="entry name" value="MFS_trans_sf"/>
</dbReference>
<evidence type="ECO:0000256" key="1">
    <source>
        <dbReference type="ARBA" id="ARBA00004651"/>
    </source>
</evidence>
<reference evidence="10" key="1">
    <citation type="submission" date="2017-09" db="EMBL/GenBank/DDBJ databases">
        <title>Genome sequence of Nannocystis excedens DSM 71.</title>
        <authorList>
            <person name="Blom J."/>
        </authorList>
    </citation>
    <scope>NUCLEOTIDE SEQUENCE [LARGE SCALE GENOMIC DNA]</scope>
    <source>
        <strain evidence="10">type strain: E19</strain>
    </source>
</reference>
<evidence type="ECO:0000313" key="9">
    <source>
        <dbReference type="EMBL" id="SON57239.1"/>
    </source>
</evidence>
<feature type="transmembrane region" description="Helical" evidence="7">
    <location>
        <begin position="201"/>
        <end position="222"/>
    </location>
</feature>
<keyword evidence="5 7" id="KW-1133">Transmembrane helix</keyword>
<feature type="transmembrane region" description="Helical" evidence="7">
    <location>
        <begin position="139"/>
        <end position="161"/>
    </location>
</feature>
<dbReference type="Gene3D" id="1.20.1250.20">
    <property type="entry name" value="MFS general substrate transporter like domains"/>
    <property type="match status" value="1"/>
</dbReference>
<feature type="transmembrane region" description="Helical" evidence="7">
    <location>
        <begin position="81"/>
        <end position="107"/>
    </location>
</feature>
<dbReference type="InterPro" id="IPR011701">
    <property type="entry name" value="MFS"/>
</dbReference>
<evidence type="ECO:0000256" key="3">
    <source>
        <dbReference type="ARBA" id="ARBA00022475"/>
    </source>
</evidence>
<evidence type="ECO:0000313" key="10">
    <source>
        <dbReference type="Proteomes" id="UP000223606"/>
    </source>
</evidence>
<evidence type="ECO:0000256" key="5">
    <source>
        <dbReference type="ARBA" id="ARBA00022989"/>
    </source>
</evidence>
<evidence type="ECO:0000256" key="6">
    <source>
        <dbReference type="ARBA" id="ARBA00023136"/>
    </source>
</evidence>
<organism evidence="9 10">
    <name type="scientific">Hartmannibacter diazotrophicus</name>
    <dbReference type="NCBI Taxonomy" id="1482074"/>
    <lineage>
        <taxon>Bacteria</taxon>
        <taxon>Pseudomonadati</taxon>
        <taxon>Pseudomonadota</taxon>
        <taxon>Alphaproteobacteria</taxon>
        <taxon>Hyphomicrobiales</taxon>
        <taxon>Pleomorphomonadaceae</taxon>
        <taxon>Hartmannibacter</taxon>
    </lineage>
</organism>
<feature type="transmembrane region" description="Helical" evidence="7">
    <location>
        <begin position="337"/>
        <end position="356"/>
    </location>
</feature>
<keyword evidence="4 7" id="KW-0812">Transmembrane</keyword>
<feature type="transmembrane region" description="Helical" evidence="7">
    <location>
        <begin position="113"/>
        <end position="132"/>
    </location>
</feature>
<dbReference type="Gene3D" id="1.20.1720.10">
    <property type="entry name" value="Multidrug resistance protein D"/>
    <property type="match status" value="1"/>
</dbReference>
<feature type="transmembrane region" description="Helical" evidence="7">
    <location>
        <begin position="447"/>
        <end position="467"/>
    </location>
</feature>
<dbReference type="FunFam" id="1.20.1720.10:FF:000004">
    <property type="entry name" value="EmrB/QacA family drug resistance transporter"/>
    <property type="match status" value="1"/>
</dbReference>
<gene>
    <name evidence="9" type="primary">bmr3_1</name>
    <name evidence="9" type="ORF">HDIA_3698</name>
</gene>
<accession>A0A2C9DAN4</accession>
<dbReference type="PANTHER" id="PTHR23501">
    <property type="entry name" value="MAJOR FACILITATOR SUPERFAMILY"/>
    <property type="match status" value="1"/>
</dbReference>
<dbReference type="Proteomes" id="UP000223606">
    <property type="component" value="Chromosome 1"/>
</dbReference>
<dbReference type="PANTHER" id="PTHR23501:SF197">
    <property type="entry name" value="COMD"/>
    <property type="match status" value="1"/>
</dbReference>
<feature type="transmembrane region" description="Helical" evidence="7">
    <location>
        <begin position="16"/>
        <end position="38"/>
    </location>
</feature>
<proteinExistence type="predicted"/>
<feature type="transmembrane region" description="Helical" evidence="7">
    <location>
        <begin position="167"/>
        <end position="189"/>
    </location>
</feature>
<feature type="transmembrane region" description="Helical" evidence="7">
    <location>
        <begin position="362"/>
        <end position="386"/>
    </location>
</feature>
<dbReference type="AlphaFoldDB" id="A0A2C9DAN4"/>
<name>A0A2C9DAN4_9HYPH</name>
<evidence type="ECO:0000256" key="4">
    <source>
        <dbReference type="ARBA" id="ARBA00022692"/>
    </source>
</evidence>
<dbReference type="SUPFAM" id="SSF103473">
    <property type="entry name" value="MFS general substrate transporter"/>
    <property type="match status" value="1"/>
</dbReference>
<dbReference type="GO" id="GO:0005886">
    <property type="term" value="C:plasma membrane"/>
    <property type="evidence" value="ECO:0007669"/>
    <property type="project" value="UniProtKB-SubCell"/>
</dbReference>
<protein>
    <submittedName>
        <fullName evidence="9">Multidrug-efflux transporter 3</fullName>
    </submittedName>
</protein>
<dbReference type="Pfam" id="PF07690">
    <property type="entry name" value="MFS_1"/>
    <property type="match status" value="1"/>
</dbReference>
<dbReference type="EMBL" id="LT960614">
    <property type="protein sequence ID" value="SON57239.1"/>
    <property type="molecule type" value="Genomic_DNA"/>
</dbReference>
<feature type="transmembrane region" description="Helical" evidence="7">
    <location>
        <begin position="407"/>
        <end position="427"/>
    </location>
</feature>
<keyword evidence="2" id="KW-0813">Transport</keyword>
<keyword evidence="6 7" id="KW-0472">Membrane</keyword>
<evidence type="ECO:0000259" key="8">
    <source>
        <dbReference type="PROSITE" id="PS50850"/>
    </source>
</evidence>
<dbReference type="CDD" id="cd17502">
    <property type="entry name" value="MFS_Azr1_MDR_like"/>
    <property type="match status" value="1"/>
</dbReference>
<feature type="domain" description="Major facilitator superfamily (MFS) profile" evidence="8">
    <location>
        <begin position="16"/>
        <end position="472"/>
    </location>
</feature>